<protein>
    <submittedName>
        <fullName evidence="8">Putative chitinase 3</fullName>
        <ecNumber evidence="8">3.2.1.14</ecNumber>
    </submittedName>
</protein>
<dbReference type="GO" id="GO:0008843">
    <property type="term" value="F:endochitinase activity"/>
    <property type="evidence" value="ECO:0007669"/>
    <property type="project" value="UniProtKB-EC"/>
</dbReference>
<dbReference type="GO" id="GO:0005576">
    <property type="term" value="C:extracellular region"/>
    <property type="evidence" value="ECO:0007669"/>
    <property type="project" value="TreeGrafter"/>
</dbReference>
<dbReference type="AlphaFoldDB" id="A0A3M7P551"/>
<feature type="non-terminal residue" evidence="8">
    <location>
        <position position="634"/>
    </location>
</feature>
<feature type="non-terminal residue" evidence="8">
    <location>
        <position position="1"/>
    </location>
</feature>
<dbReference type="InterPro" id="IPR001223">
    <property type="entry name" value="Glyco_hydro18_cat"/>
</dbReference>
<dbReference type="OrthoDB" id="76388at2759"/>
<evidence type="ECO:0000256" key="4">
    <source>
        <dbReference type="ARBA" id="ARBA00023295"/>
    </source>
</evidence>
<dbReference type="Pfam" id="PF00704">
    <property type="entry name" value="Glyco_hydro_18"/>
    <property type="match status" value="2"/>
</dbReference>
<keyword evidence="1" id="KW-0732">Signal</keyword>
<dbReference type="InterPro" id="IPR050314">
    <property type="entry name" value="Glycosyl_Hydrlase_18"/>
</dbReference>
<keyword evidence="3" id="KW-1015">Disulfide bond</keyword>
<gene>
    <name evidence="8" type="ORF">BpHYR1_008962</name>
</gene>
<dbReference type="InterPro" id="IPR011583">
    <property type="entry name" value="Chitinase_II/V-like_cat"/>
</dbReference>
<evidence type="ECO:0000256" key="2">
    <source>
        <dbReference type="ARBA" id="ARBA00022801"/>
    </source>
</evidence>
<dbReference type="Proteomes" id="UP000276133">
    <property type="component" value="Unassembled WGS sequence"/>
</dbReference>
<evidence type="ECO:0000259" key="7">
    <source>
        <dbReference type="PROSITE" id="PS51910"/>
    </source>
</evidence>
<keyword evidence="2 5" id="KW-0378">Hydrolase</keyword>
<proteinExistence type="predicted"/>
<sequence>WEEILGHHTALYARSDENEDQTKLNVKWTVKNWLKQGCPKQKLLLGLALYGRTFRYFQNTTLGASNLGPGGLGPYTLSRGMLSYYEICEKQKNGWIIERNEEQKVPYAFSSIEWVGYDDIESLKIKSKFILDLDLGGAMFWALDLDDFNGTFCNEGKFPLINAVKNELHTDNMKLTTQIVTTSSQNNPCPNGDGFYPDLSTNCKDYYLCLYQGASIMRLSPDSITNLITKSSPTSATTTTQSTTTRTTTTTTTTTTENIQIEPDPEEEDEEIQQIEINPNRNGRKLVVCYYTNWAQYRQGDGKFQPEDVDVNLCDMVIFAFAKLEGDKIVPFEWNDLSTSWLPGMYDRTINLKNQNPNVKISIAIGGWNVGSGPFSKMVADDNMRSNFVRNAVEFVKKYRFDGLDLDWEYPGSREGSSPNDKVLFTALVKELKKAFIPHGLILTAAVGAGYQTIIDGYEIDKISKYLDYINLMAYDFHGSWEDFLGHHAPLYARKEEVGNQTKLNVGWAVRYWLSQGCPKEKLLVGLALYGRSFTYAEDKNLGASSTGPGSKGKYTGTPGILSYYEVCEKMKEDWIVERNYEQAIPYAYSPNEWVGYDDVVSLRIKARYIKDQDLAGAMFWALDFDDYKGFFCG</sequence>
<dbReference type="CDD" id="cd02872">
    <property type="entry name" value="GH18_chitolectin_chitotriosidase"/>
    <property type="match status" value="1"/>
</dbReference>
<keyword evidence="4 5" id="KW-0326">Glycosidase</keyword>
<dbReference type="GO" id="GO:0008061">
    <property type="term" value="F:chitin binding"/>
    <property type="evidence" value="ECO:0007669"/>
    <property type="project" value="InterPro"/>
</dbReference>
<name>A0A3M7P551_BRAPC</name>
<comment type="caution">
    <text evidence="8">The sequence shown here is derived from an EMBL/GenBank/DDBJ whole genome shotgun (WGS) entry which is preliminary data.</text>
</comment>
<accession>A0A3M7P551</accession>
<feature type="region of interest" description="Disordered" evidence="6">
    <location>
        <begin position="230"/>
        <end position="257"/>
    </location>
</feature>
<dbReference type="InterPro" id="IPR029070">
    <property type="entry name" value="Chitinase_insertion_sf"/>
</dbReference>
<dbReference type="PROSITE" id="PS01095">
    <property type="entry name" value="GH18_1"/>
    <property type="match status" value="1"/>
</dbReference>
<dbReference type="FunFam" id="3.10.50.10:FF:000001">
    <property type="entry name" value="Chitinase 3-like 1"/>
    <property type="match status" value="2"/>
</dbReference>
<dbReference type="GO" id="GO:0006032">
    <property type="term" value="P:chitin catabolic process"/>
    <property type="evidence" value="ECO:0007669"/>
    <property type="project" value="TreeGrafter"/>
</dbReference>
<evidence type="ECO:0000256" key="6">
    <source>
        <dbReference type="SAM" id="MobiDB-lite"/>
    </source>
</evidence>
<evidence type="ECO:0000256" key="1">
    <source>
        <dbReference type="ARBA" id="ARBA00022729"/>
    </source>
</evidence>
<dbReference type="EMBL" id="REGN01013536">
    <property type="protein sequence ID" value="RMZ93814.1"/>
    <property type="molecule type" value="Genomic_DNA"/>
</dbReference>
<dbReference type="STRING" id="10195.A0A3M7P551"/>
<dbReference type="PROSITE" id="PS51910">
    <property type="entry name" value="GH18_2"/>
    <property type="match status" value="2"/>
</dbReference>
<dbReference type="InterPro" id="IPR001579">
    <property type="entry name" value="Glyco_hydro_18_chit_AS"/>
</dbReference>
<dbReference type="SMART" id="SM00636">
    <property type="entry name" value="Glyco_18"/>
    <property type="match status" value="1"/>
</dbReference>
<reference evidence="8 9" key="1">
    <citation type="journal article" date="2018" name="Sci. Rep.">
        <title>Genomic signatures of local adaptation to the degree of environmental predictability in rotifers.</title>
        <authorList>
            <person name="Franch-Gras L."/>
            <person name="Hahn C."/>
            <person name="Garcia-Roger E.M."/>
            <person name="Carmona M.J."/>
            <person name="Serra M."/>
            <person name="Gomez A."/>
        </authorList>
    </citation>
    <scope>NUCLEOTIDE SEQUENCE [LARGE SCALE GENOMIC DNA]</scope>
    <source>
        <strain evidence="8">HYR1</strain>
    </source>
</reference>
<dbReference type="PANTHER" id="PTHR11177">
    <property type="entry name" value="CHITINASE"/>
    <property type="match status" value="1"/>
</dbReference>
<evidence type="ECO:0000313" key="8">
    <source>
        <dbReference type="EMBL" id="RMZ93814.1"/>
    </source>
</evidence>
<evidence type="ECO:0000256" key="5">
    <source>
        <dbReference type="RuleBase" id="RU000489"/>
    </source>
</evidence>
<dbReference type="SUPFAM" id="SSF51445">
    <property type="entry name" value="(Trans)glycosidases"/>
    <property type="match status" value="2"/>
</dbReference>
<dbReference type="PANTHER" id="PTHR11177:SF317">
    <property type="entry name" value="CHITINASE 12-RELATED"/>
    <property type="match status" value="1"/>
</dbReference>
<feature type="domain" description="GH18" evidence="7">
    <location>
        <begin position="285"/>
        <end position="634"/>
    </location>
</feature>
<dbReference type="InterPro" id="IPR017853">
    <property type="entry name" value="GH"/>
</dbReference>
<dbReference type="SUPFAM" id="SSF54556">
    <property type="entry name" value="Chitinase insertion domain"/>
    <property type="match status" value="2"/>
</dbReference>
<feature type="domain" description="GH18" evidence="7">
    <location>
        <begin position="1"/>
        <end position="171"/>
    </location>
</feature>
<organism evidence="8 9">
    <name type="scientific">Brachionus plicatilis</name>
    <name type="common">Marine rotifer</name>
    <name type="synonym">Brachionus muelleri</name>
    <dbReference type="NCBI Taxonomy" id="10195"/>
    <lineage>
        <taxon>Eukaryota</taxon>
        <taxon>Metazoa</taxon>
        <taxon>Spiralia</taxon>
        <taxon>Gnathifera</taxon>
        <taxon>Rotifera</taxon>
        <taxon>Eurotatoria</taxon>
        <taxon>Monogononta</taxon>
        <taxon>Pseudotrocha</taxon>
        <taxon>Ploima</taxon>
        <taxon>Brachionidae</taxon>
        <taxon>Brachionus</taxon>
    </lineage>
</organism>
<dbReference type="EC" id="3.2.1.14" evidence="8"/>
<dbReference type="FunFam" id="3.20.20.80:FF:000007">
    <property type="entry name" value="Acidic mammalian chitinase"/>
    <property type="match status" value="1"/>
</dbReference>
<dbReference type="GO" id="GO:0005975">
    <property type="term" value="P:carbohydrate metabolic process"/>
    <property type="evidence" value="ECO:0007669"/>
    <property type="project" value="InterPro"/>
</dbReference>
<dbReference type="Gene3D" id="3.10.50.10">
    <property type="match status" value="2"/>
</dbReference>
<evidence type="ECO:0000256" key="3">
    <source>
        <dbReference type="ARBA" id="ARBA00023157"/>
    </source>
</evidence>
<dbReference type="Gene3D" id="3.20.20.80">
    <property type="entry name" value="Glycosidases"/>
    <property type="match status" value="2"/>
</dbReference>
<keyword evidence="9" id="KW-1185">Reference proteome</keyword>
<evidence type="ECO:0000313" key="9">
    <source>
        <dbReference type="Proteomes" id="UP000276133"/>
    </source>
</evidence>